<keyword evidence="6" id="KW-0441">Lipid A biosynthesis</keyword>
<comment type="pathway">
    <text evidence="2">Glycolipid biosynthesis; lipid IV(A) biosynthesis; lipid IV(A) from (3R)-3-hydroxytetradecanoyl-[acyl-carrier-protein] and UDP-N-acetyl-alpha-D-glucosamine: step 2/6.</text>
</comment>
<evidence type="ECO:0000256" key="8">
    <source>
        <dbReference type="ARBA" id="ARBA00022801"/>
    </source>
</evidence>
<comment type="caution">
    <text evidence="13">The sequence shown here is derived from an EMBL/GenBank/DDBJ whole genome shotgun (WGS) entry which is preliminary data.</text>
</comment>
<dbReference type="PANTHER" id="PTHR33694">
    <property type="entry name" value="UDP-3-O-ACYL-N-ACETYLGLUCOSAMINE DEACETYLASE 1, MITOCHONDRIAL-RELATED"/>
    <property type="match status" value="1"/>
</dbReference>
<comment type="function">
    <text evidence="12">Involved in the biosynthesis of lipid A, a phosphorylated glycolipid that in bacteria anchors the lipopolysaccharide to the outer membrane of the cell. Lipid A-like molecules in plants may serve as structural components of the outer membranes of mitochondria and/or chloroplasts, or may be involved in signal transduction or plant defense responses.</text>
</comment>
<dbReference type="PANTHER" id="PTHR33694:SF1">
    <property type="entry name" value="UDP-3-O-ACYL-N-ACETYLGLUCOSAMINE DEACETYLASE 1, MITOCHONDRIAL-RELATED"/>
    <property type="match status" value="1"/>
</dbReference>
<dbReference type="SUPFAM" id="SSF54211">
    <property type="entry name" value="Ribosomal protein S5 domain 2-like"/>
    <property type="match status" value="2"/>
</dbReference>
<evidence type="ECO:0000256" key="2">
    <source>
        <dbReference type="ARBA" id="ARBA00005002"/>
    </source>
</evidence>
<keyword evidence="14" id="KW-1185">Reference proteome</keyword>
<keyword evidence="10" id="KW-0443">Lipid metabolism</keyword>
<dbReference type="GO" id="GO:0009245">
    <property type="term" value="P:lipid A biosynthetic process"/>
    <property type="evidence" value="ECO:0007669"/>
    <property type="project" value="UniProtKB-KW"/>
</dbReference>
<dbReference type="HAMAP" id="MF_00388">
    <property type="entry name" value="LpxC"/>
    <property type="match status" value="1"/>
</dbReference>
<dbReference type="InterPro" id="IPR004463">
    <property type="entry name" value="UDP-acyl_GlcNac_deAcase"/>
</dbReference>
<keyword evidence="8" id="KW-0378">Hydrolase</keyword>
<dbReference type="Gene3D" id="3.30.1700.10">
    <property type="entry name" value="lpxc deacetylase, domain 2"/>
    <property type="match status" value="1"/>
</dbReference>
<accession>A0A8K1CBG2</accession>
<name>A0A8K1CBG2_PYTOL</name>
<proteinExistence type="inferred from homology"/>
<dbReference type="InterPro" id="IPR015870">
    <property type="entry name" value="UDP-acyl_N-AcGlcN_deAcase_N"/>
</dbReference>
<dbReference type="InterPro" id="IPR020568">
    <property type="entry name" value="Ribosomal_Su5_D2-typ_SF"/>
</dbReference>
<dbReference type="GO" id="GO:0016020">
    <property type="term" value="C:membrane"/>
    <property type="evidence" value="ECO:0007669"/>
    <property type="project" value="GOC"/>
</dbReference>
<dbReference type="Gene3D" id="3.30.230.20">
    <property type="entry name" value="lpxc deacetylase, domain 1"/>
    <property type="match status" value="1"/>
</dbReference>
<dbReference type="NCBIfam" id="TIGR00325">
    <property type="entry name" value="lpxC"/>
    <property type="match status" value="1"/>
</dbReference>
<evidence type="ECO:0000313" key="13">
    <source>
        <dbReference type="EMBL" id="TMW59735.1"/>
    </source>
</evidence>
<dbReference type="GO" id="GO:0046872">
    <property type="term" value="F:metal ion binding"/>
    <property type="evidence" value="ECO:0007669"/>
    <property type="project" value="UniProtKB-KW"/>
</dbReference>
<dbReference type="GO" id="GO:0103117">
    <property type="term" value="F:UDP-3-O-acyl-N-acetylglucosamine deacetylase activity"/>
    <property type="evidence" value="ECO:0007669"/>
    <property type="project" value="UniProtKB-EC"/>
</dbReference>
<evidence type="ECO:0000256" key="6">
    <source>
        <dbReference type="ARBA" id="ARBA00022556"/>
    </source>
</evidence>
<evidence type="ECO:0000256" key="3">
    <source>
        <dbReference type="ARBA" id="ARBA00006170"/>
    </source>
</evidence>
<dbReference type="InterPro" id="IPR011334">
    <property type="entry name" value="UDP-acyl_GlcNac_deAcase_C"/>
</dbReference>
<evidence type="ECO:0000256" key="4">
    <source>
        <dbReference type="ARBA" id="ARBA00012745"/>
    </source>
</evidence>
<organism evidence="13 14">
    <name type="scientific">Pythium oligandrum</name>
    <name type="common">Mycoparasitic fungus</name>
    <dbReference type="NCBI Taxonomy" id="41045"/>
    <lineage>
        <taxon>Eukaryota</taxon>
        <taxon>Sar</taxon>
        <taxon>Stramenopiles</taxon>
        <taxon>Oomycota</taxon>
        <taxon>Peronosporomycetes</taxon>
        <taxon>Pythiales</taxon>
        <taxon>Pythiaceae</taxon>
        <taxon>Pythium</taxon>
    </lineage>
</organism>
<protein>
    <recommendedName>
        <fullName evidence="4">UDP-3-O-acyl-N-acetylglucosamine deacetylase</fullName>
        <ecNumber evidence="4">3.5.1.108</ecNumber>
    </recommendedName>
</protein>
<dbReference type="UniPathway" id="UPA00359">
    <property type="reaction ID" value="UER00478"/>
</dbReference>
<evidence type="ECO:0000256" key="1">
    <source>
        <dbReference type="ARBA" id="ARBA00001947"/>
    </source>
</evidence>
<evidence type="ECO:0000256" key="11">
    <source>
        <dbReference type="ARBA" id="ARBA00024535"/>
    </source>
</evidence>
<evidence type="ECO:0000256" key="12">
    <source>
        <dbReference type="ARBA" id="ARBA00024987"/>
    </source>
</evidence>
<dbReference type="Pfam" id="PF03331">
    <property type="entry name" value="LpxC"/>
    <property type="match status" value="1"/>
</dbReference>
<comment type="cofactor">
    <cofactor evidence="1">
        <name>Zn(2+)</name>
        <dbReference type="ChEBI" id="CHEBI:29105"/>
    </cofactor>
</comment>
<evidence type="ECO:0000256" key="7">
    <source>
        <dbReference type="ARBA" id="ARBA00022723"/>
    </source>
</evidence>
<dbReference type="GO" id="GO:2001289">
    <property type="term" value="P:lipid X metabolic process"/>
    <property type="evidence" value="ECO:0007669"/>
    <property type="project" value="UniProtKB-ARBA"/>
</dbReference>
<dbReference type="EMBL" id="SPLM01000109">
    <property type="protein sequence ID" value="TMW59735.1"/>
    <property type="molecule type" value="Genomic_DNA"/>
</dbReference>
<reference evidence="13" key="1">
    <citation type="submission" date="2019-03" db="EMBL/GenBank/DDBJ databases">
        <title>Long read genome sequence of the mycoparasitic Pythium oligandrum ATCC 38472 isolated from sugarbeet rhizosphere.</title>
        <authorList>
            <person name="Gaulin E."/>
        </authorList>
    </citation>
    <scope>NUCLEOTIDE SEQUENCE</scope>
    <source>
        <strain evidence="13">ATCC 38472_TT</strain>
    </source>
</reference>
<evidence type="ECO:0000256" key="9">
    <source>
        <dbReference type="ARBA" id="ARBA00022833"/>
    </source>
</evidence>
<keyword evidence="5" id="KW-0444">Lipid biosynthesis</keyword>
<evidence type="ECO:0000313" key="14">
    <source>
        <dbReference type="Proteomes" id="UP000794436"/>
    </source>
</evidence>
<dbReference type="OrthoDB" id="10265200at2759"/>
<comment type="similarity">
    <text evidence="3">Belongs to the LpxC family.</text>
</comment>
<gene>
    <name evidence="13" type="ORF">Poli38472_004804</name>
</gene>
<dbReference type="EC" id="3.5.1.108" evidence="4"/>
<dbReference type="Proteomes" id="UP000794436">
    <property type="component" value="Unassembled WGS sequence"/>
</dbReference>
<dbReference type="AlphaFoldDB" id="A0A8K1CBG2"/>
<evidence type="ECO:0000256" key="5">
    <source>
        <dbReference type="ARBA" id="ARBA00022516"/>
    </source>
</evidence>
<keyword evidence="7" id="KW-0479">Metal-binding</keyword>
<keyword evidence="9" id="KW-0862">Zinc</keyword>
<evidence type="ECO:0000256" key="10">
    <source>
        <dbReference type="ARBA" id="ARBA00023098"/>
    </source>
</evidence>
<comment type="catalytic activity">
    <reaction evidence="11">
        <text>a UDP-3-O-[(3R)-3-hydroxyacyl]-N-acetyl-alpha-D-glucosamine + H2O = a UDP-3-O-[(3R)-3-hydroxyacyl]-alpha-D-glucosamine + acetate</text>
        <dbReference type="Rhea" id="RHEA:67816"/>
        <dbReference type="ChEBI" id="CHEBI:15377"/>
        <dbReference type="ChEBI" id="CHEBI:30089"/>
        <dbReference type="ChEBI" id="CHEBI:137740"/>
        <dbReference type="ChEBI" id="CHEBI:173225"/>
        <dbReference type="EC" id="3.5.1.108"/>
    </reaction>
</comment>
<sequence length="327" mass="36210">MPSWMRTLRRAVEFAGVGLHSGQHVRVRVAPGAQEAGIRFLYGGDEESARPPIHAHVSNVDSSKSQLCTQLRAEDGSWSVSTIEHLMAALTAARITSANVEILESNGGNVVEVPILDGSAEPFAQKIAQVGVTDVLDAPLQYLRVKQPVQVVHEDKAAWLLPMPSVSGRTQQETPVLNLSVQVNFEHKGLGTRFCRFILDHDPDANLKQFLQHVAPARTFTFEEEIEWMRAHGLALGGSLENAIVFKEAQRLRDDPSAAFEVLNEEGLRFPDDEWVRHKMLDCIGDLGLLGMPLHGYFFATSPGHALSHRLVEELLRDARNYEITST</sequence>